<protein>
    <submittedName>
        <fullName evidence="1">Type IV secretory pathway, VirB4 component</fullName>
    </submittedName>
</protein>
<reference evidence="2" key="1">
    <citation type="submission" date="2009-07" db="EMBL/GenBank/DDBJ databases">
        <title>Complete genome sequence of Rothia mucilaginosa DJ.</title>
        <authorList>
            <person name="Yamane K."/>
            <person name="Nambu T."/>
            <person name="Mashimo C."/>
            <person name="Sugimori C."/>
            <person name="Yamanaka T."/>
            <person name="Leung K."/>
            <person name="Fukushima H."/>
        </authorList>
    </citation>
    <scope>NUCLEOTIDE SEQUENCE [LARGE SCALE GENOMIC DNA]</scope>
    <source>
        <strain evidence="2">DY-18</strain>
    </source>
</reference>
<keyword evidence="2" id="KW-1185">Reference proteome</keyword>
<accession>D2NU48</accession>
<dbReference type="EMBL" id="AP011540">
    <property type="protein sequence ID" value="BAI65174.1"/>
    <property type="molecule type" value="Genomic_DNA"/>
</dbReference>
<reference evidence="1 2" key="2">
    <citation type="journal article" date="2010" name="J Osaka Dent Univ">
        <title>Isolation and identification of Rothia mucilaginosa from persistent apical periodontitis lesions.</title>
        <authorList>
            <person name="Yamane K."/>
            <person name="Yoshida M."/>
            <person name="Fujihira T."/>
            <person name="Baba T."/>
            <person name="Tsuji N."/>
            <person name="Hayashi H."/>
            <person name="Sugimori C."/>
            <person name="Yamanaka T."/>
            <person name="Mashimo C."/>
            <person name="Nambu T."/>
            <person name="Kawai H."/>
            <person name="Fukushima H."/>
        </authorList>
    </citation>
    <scope>NUCLEOTIDE SEQUENCE [LARGE SCALE GENOMIC DNA]</scope>
    <source>
        <strain evidence="1 2">DY-18</strain>
    </source>
</reference>
<evidence type="ECO:0000313" key="1">
    <source>
        <dbReference type="EMBL" id="BAI65174.1"/>
    </source>
</evidence>
<gene>
    <name evidence="1" type="ordered locus">RMDY18_13420</name>
</gene>
<sequence length="302" mass="32555">MYCRWFSSVFISGISSLLQRLSSLAALYLAALGGGLRRLLKPDQTRNATRLLTAVREPAMRIHLRLLKGALGAIHAHLHPCLFQHGAGTGGQVQAGGLLAGHRMHLRNQFGGLGAHRLGHLVAATANARTQPGGNFLRTELTHPLHGLLEHAVKQASAASVSHRQDWLPVRDPLTHKHHGNAIRHHNRQGHALTANRRIGDRGVLQHRAGTLNRTLLRSTGRIGFHFVVFRVGNLHTVHLVQVEERLGTQRLLQGGTVVEGAHQGGIHTAAELIVHVQAQVARCTGGETHPHTPGAQGAGIG</sequence>
<dbReference type="AlphaFoldDB" id="D2NU48"/>
<dbReference type="HOGENOM" id="CLU_920956_0_0_11"/>
<organism evidence="1 2">
    <name type="scientific">Rothia mucilaginosa (strain DY-18)</name>
    <name type="common">Stomatococcus mucilaginosus</name>
    <dbReference type="NCBI Taxonomy" id="680646"/>
    <lineage>
        <taxon>Bacteria</taxon>
        <taxon>Bacillati</taxon>
        <taxon>Actinomycetota</taxon>
        <taxon>Actinomycetes</taxon>
        <taxon>Micrococcales</taxon>
        <taxon>Micrococcaceae</taxon>
        <taxon>Rothia</taxon>
    </lineage>
</organism>
<evidence type="ECO:0000313" key="2">
    <source>
        <dbReference type="Proteomes" id="UP000001883"/>
    </source>
</evidence>
<dbReference type="KEGG" id="rmu:RMDY18_13420"/>
<dbReference type="Proteomes" id="UP000001883">
    <property type="component" value="Chromosome"/>
</dbReference>
<reference evidence="1 2" key="3">
    <citation type="journal article" date="2010" name="Sequencing">
        <title>Complete Genome Sequence of Rothia mucilaginosa DY-18: A Clinical Isolate with Dense Meshwork-Like Structures from a Persistent Apical Periodontitis Lesion.</title>
        <authorList>
            <person name="Yamane K."/>
            <person name="Nambu T."/>
            <person name="Yamanaka T."/>
            <person name="Mashimo C."/>
            <person name="Sugimori C."/>
            <person name="Leung K.-P."/>
            <person name="Fukushima H."/>
        </authorList>
    </citation>
    <scope>NUCLEOTIDE SEQUENCE [LARGE SCALE GENOMIC DNA]</scope>
    <source>
        <strain evidence="1 2">DY-18</strain>
    </source>
</reference>
<name>D2NU48_ROTMD</name>
<proteinExistence type="predicted"/>